<sequence length="628" mass="65107">MRRILLVLTLITASTLFAAPNASAAELAVNGGFETGSLSPWSCTGNLGSVVTSPVHSGTRALQGAASASDNAQCTQTVNGLVSGTSYTLSGWFRGNYTYLGITGGASTWTPGGASYTQLSLTFTASGTSVQIYMHGWYGQGTYQADDISLQGAGGGPGVPGAPGNLQSTGVTTTSISLSWGAGSGTITGYRVYEGATQRAQVTGLSATISGLGTCTSHTYTVRAYNSVGESANSNAVTVSTSGCTGVPGAPSNNSVTGQTNTSISLAWNASSGTVTGYRVYEGSTQRAQVTGLSATISGLGACTSHSYVIRAYNSSGESPNSNTASGTTTGCTGGNTIMAAPYLYLGWGDPPSVATVMSATGVKQFTMAFMLSGGGCNPMWDSSRPLTGGVDQQVINQIRAGGGEIQISFGGWSGNKLGPNCSSAAALAGAYQQVINAYNLKYIDIDIENTDEFETEVIQDRILGALKIVKQNNPSIKTIVTFGTSTTGPTFWGTRLINQSAALQANIDVFTIMPFDFGCTGSMFTCTTTASDGLRNALKTAYGWSDDTAYRHMGISGMNGLSDQQEQTTVQNWTDIKNWAQTRHLARLAYWAVNRDRPCPGGGVVSNCSGIAQNNWQFTQITASFTP</sequence>
<feature type="domain" description="Fibronectin type-III" evidence="5">
    <location>
        <begin position="250"/>
        <end position="332"/>
    </location>
</feature>
<dbReference type="EMBL" id="BONY01000023">
    <property type="protein sequence ID" value="GIH05959.1"/>
    <property type="molecule type" value="Genomic_DNA"/>
</dbReference>
<evidence type="ECO:0000313" key="7">
    <source>
        <dbReference type="Proteomes" id="UP000612899"/>
    </source>
</evidence>
<keyword evidence="4" id="KW-0732">Signal</keyword>
<dbReference type="SMART" id="SM00060">
    <property type="entry name" value="FN3"/>
    <property type="match status" value="2"/>
</dbReference>
<dbReference type="Pfam" id="PF00041">
    <property type="entry name" value="fn3"/>
    <property type="match status" value="2"/>
</dbReference>
<dbReference type="SUPFAM" id="SSF49785">
    <property type="entry name" value="Galactose-binding domain-like"/>
    <property type="match status" value="1"/>
</dbReference>
<keyword evidence="3" id="KW-0624">Polysaccharide degradation</keyword>
<dbReference type="Gene3D" id="3.20.20.80">
    <property type="entry name" value="Glycosidases"/>
    <property type="match status" value="1"/>
</dbReference>
<dbReference type="SUPFAM" id="SSF51445">
    <property type="entry name" value="(Trans)glycosidases"/>
    <property type="match status" value="1"/>
</dbReference>
<evidence type="ECO:0000256" key="3">
    <source>
        <dbReference type="ARBA" id="ARBA00023326"/>
    </source>
</evidence>
<comment type="caution">
    <text evidence="6">The sequence shown here is derived from an EMBL/GenBank/DDBJ whole genome shotgun (WGS) entry which is preliminary data.</text>
</comment>
<dbReference type="PANTHER" id="PTHR42976:SF1">
    <property type="entry name" value="GH18 DOMAIN-CONTAINING PROTEIN-RELATED"/>
    <property type="match status" value="1"/>
</dbReference>
<dbReference type="CDD" id="cd06543">
    <property type="entry name" value="GH18_PF-ChiA-like"/>
    <property type="match status" value="1"/>
</dbReference>
<dbReference type="RefSeq" id="WP_203909786.1">
    <property type="nucleotide sequence ID" value="NZ_BONY01000023.1"/>
</dbReference>
<feature type="signal peptide" evidence="4">
    <location>
        <begin position="1"/>
        <end position="24"/>
    </location>
</feature>
<dbReference type="CDD" id="cd00063">
    <property type="entry name" value="FN3"/>
    <property type="match status" value="2"/>
</dbReference>
<dbReference type="GO" id="GO:0000272">
    <property type="term" value="P:polysaccharide catabolic process"/>
    <property type="evidence" value="ECO:0007669"/>
    <property type="project" value="UniProtKB-KW"/>
</dbReference>
<dbReference type="InterPro" id="IPR003305">
    <property type="entry name" value="CenC_carb-bd"/>
</dbReference>
<feature type="domain" description="Fibronectin type-III" evidence="5">
    <location>
        <begin position="162"/>
        <end position="244"/>
    </location>
</feature>
<protein>
    <recommendedName>
        <fullName evidence="5">Fibronectin type-III domain-containing protein</fullName>
    </recommendedName>
</protein>
<dbReference type="InterPro" id="IPR003961">
    <property type="entry name" value="FN3_dom"/>
</dbReference>
<dbReference type="InterPro" id="IPR052750">
    <property type="entry name" value="GH18_Chitinase"/>
</dbReference>
<evidence type="ECO:0000256" key="2">
    <source>
        <dbReference type="ARBA" id="ARBA00023295"/>
    </source>
</evidence>
<feature type="chain" id="PRO_5035323378" description="Fibronectin type-III domain-containing protein" evidence="4">
    <location>
        <begin position="25"/>
        <end position="628"/>
    </location>
</feature>
<dbReference type="Pfam" id="PF02018">
    <property type="entry name" value="CBM_4_9"/>
    <property type="match status" value="1"/>
</dbReference>
<dbReference type="PROSITE" id="PS50853">
    <property type="entry name" value="FN3"/>
    <property type="match status" value="2"/>
</dbReference>
<keyword evidence="2" id="KW-0326">Glycosidase</keyword>
<dbReference type="Gene3D" id="2.60.40.10">
    <property type="entry name" value="Immunoglobulins"/>
    <property type="match status" value="2"/>
</dbReference>
<keyword evidence="1" id="KW-0378">Hydrolase</keyword>
<dbReference type="Proteomes" id="UP000612899">
    <property type="component" value="Unassembled WGS sequence"/>
</dbReference>
<evidence type="ECO:0000256" key="4">
    <source>
        <dbReference type="SAM" id="SignalP"/>
    </source>
</evidence>
<dbReference type="PANTHER" id="PTHR42976">
    <property type="entry name" value="BIFUNCTIONAL CHITINASE/LYSOZYME-RELATED"/>
    <property type="match status" value="1"/>
</dbReference>
<evidence type="ECO:0000313" key="6">
    <source>
        <dbReference type="EMBL" id="GIH05959.1"/>
    </source>
</evidence>
<organism evidence="6 7">
    <name type="scientific">Rhizocola hellebori</name>
    <dbReference type="NCBI Taxonomy" id="1392758"/>
    <lineage>
        <taxon>Bacteria</taxon>
        <taxon>Bacillati</taxon>
        <taxon>Actinomycetota</taxon>
        <taxon>Actinomycetes</taxon>
        <taxon>Micromonosporales</taxon>
        <taxon>Micromonosporaceae</taxon>
        <taxon>Rhizocola</taxon>
    </lineage>
</organism>
<dbReference type="SUPFAM" id="SSF49265">
    <property type="entry name" value="Fibronectin type III"/>
    <property type="match status" value="1"/>
</dbReference>
<dbReference type="AlphaFoldDB" id="A0A8J3Q9K2"/>
<keyword evidence="3" id="KW-0119">Carbohydrate metabolism</keyword>
<dbReference type="InterPro" id="IPR008979">
    <property type="entry name" value="Galactose-bd-like_sf"/>
</dbReference>
<dbReference type="GO" id="GO:0016798">
    <property type="term" value="F:hydrolase activity, acting on glycosyl bonds"/>
    <property type="evidence" value="ECO:0007669"/>
    <property type="project" value="UniProtKB-KW"/>
</dbReference>
<accession>A0A8J3Q9K2</accession>
<dbReference type="Gene3D" id="2.60.120.260">
    <property type="entry name" value="Galactose-binding domain-like"/>
    <property type="match status" value="1"/>
</dbReference>
<reference evidence="6" key="1">
    <citation type="submission" date="2021-01" db="EMBL/GenBank/DDBJ databases">
        <title>Whole genome shotgun sequence of Rhizocola hellebori NBRC 109834.</title>
        <authorList>
            <person name="Komaki H."/>
            <person name="Tamura T."/>
        </authorList>
    </citation>
    <scope>NUCLEOTIDE SEQUENCE</scope>
    <source>
        <strain evidence="6">NBRC 109834</strain>
    </source>
</reference>
<evidence type="ECO:0000256" key="1">
    <source>
        <dbReference type="ARBA" id="ARBA00022801"/>
    </source>
</evidence>
<gene>
    <name evidence="6" type="ORF">Rhe02_40260</name>
</gene>
<keyword evidence="7" id="KW-1185">Reference proteome</keyword>
<proteinExistence type="predicted"/>
<name>A0A8J3Q9K2_9ACTN</name>
<evidence type="ECO:0000259" key="5">
    <source>
        <dbReference type="PROSITE" id="PS50853"/>
    </source>
</evidence>
<dbReference type="InterPro" id="IPR017853">
    <property type="entry name" value="GH"/>
</dbReference>
<dbReference type="InterPro" id="IPR013783">
    <property type="entry name" value="Ig-like_fold"/>
</dbReference>
<dbReference type="InterPro" id="IPR036116">
    <property type="entry name" value="FN3_sf"/>
</dbReference>